<dbReference type="AlphaFoldDB" id="A0A7I8VXD4"/>
<accession>A0A7I8VXD4</accession>
<protein>
    <submittedName>
        <fullName evidence="1">DgyrCDS9116</fullName>
    </submittedName>
</protein>
<comment type="caution">
    <text evidence="1">The sequence shown here is derived from an EMBL/GenBank/DDBJ whole genome shotgun (WGS) entry which is preliminary data.</text>
</comment>
<sequence length="332" mass="38305">MGLNPSRYLAEKQQTYSERKQLLKKYLIRLIPYELHAQYSISGTAITIQCCSRDATSWWMNTLRKSYPLRHTFCRLNYVLLYPEDDVILKVDRRDGSLIIAGKDHWEWFLCNFETVLEKGLNDCPCKLAFSAAINHELLLGDGTKASDMQAFLPVSGCIRHGPGFIYRLWKGMMDEWLYRGGTVFIVSPLIDARRVADILLLLVKHASKTNNCKVKMLCLEQCDGRWNFNKIFATAKNKVLGVKGPNGRRLVRGYRLNYGINDRLEVKHANFHCKLIAHMRSDGIVDILLTSANFHRWHLDVDNGDFVQKITLTMDQFNKNYLQHIGFLATL</sequence>
<gene>
    <name evidence="1" type="ORF">DGYR_LOCUS8634</name>
</gene>
<organism evidence="1 2">
    <name type="scientific">Dimorphilus gyrociliatus</name>
    <dbReference type="NCBI Taxonomy" id="2664684"/>
    <lineage>
        <taxon>Eukaryota</taxon>
        <taxon>Metazoa</taxon>
        <taxon>Spiralia</taxon>
        <taxon>Lophotrochozoa</taxon>
        <taxon>Annelida</taxon>
        <taxon>Polychaeta</taxon>
        <taxon>Polychaeta incertae sedis</taxon>
        <taxon>Dinophilidae</taxon>
        <taxon>Dimorphilus</taxon>
    </lineage>
</organism>
<evidence type="ECO:0000313" key="1">
    <source>
        <dbReference type="EMBL" id="CAD5120549.1"/>
    </source>
</evidence>
<evidence type="ECO:0000313" key="2">
    <source>
        <dbReference type="Proteomes" id="UP000549394"/>
    </source>
</evidence>
<proteinExistence type="predicted"/>
<dbReference type="EMBL" id="CAJFCJ010000012">
    <property type="protein sequence ID" value="CAD5120549.1"/>
    <property type="molecule type" value="Genomic_DNA"/>
</dbReference>
<dbReference type="OrthoDB" id="6275860at2759"/>
<dbReference type="Proteomes" id="UP000549394">
    <property type="component" value="Unassembled WGS sequence"/>
</dbReference>
<name>A0A7I8VXD4_9ANNE</name>
<reference evidence="1 2" key="1">
    <citation type="submission" date="2020-08" db="EMBL/GenBank/DDBJ databases">
        <authorList>
            <person name="Hejnol A."/>
        </authorList>
    </citation>
    <scope>NUCLEOTIDE SEQUENCE [LARGE SCALE GENOMIC DNA]</scope>
</reference>
<keyword evidence="2" id="KW-1185">Reference proteome</keyword>